<accession>A0A3D9H730</accession>
<dbReference type="RefSeq" id="WP_115816580.1">
    <property type="nucleotide sequence ID" value="NZ_CANKZP010000002.1"/>
</dbReference>
<dbReference type="Proteomes" id="UP000256980">
    <property type="component" value="Unassembled WGS sequence"/>
</dbReference>
<feature type="transmembrane region" description="Helical" evidence="1">
    <location>
        <begin position="91"/>
        <end position="112"/>
    </location>
</feature>
<keyword evidence="1" id="KW-0472">Membrane</keyword>
<dbReference type="OrthoDB" id="1139266at2"/>
<reference evidence="2 3" key="1">
    <citation type="submission" date="2018-07" db="EMBL/GenBank/DDBJ databases">
        <title>Genomic Encyclopedia of Type Strains, Phase III (KMG-III): the genomes of soil and plant-associated and newly described type strains.</title>
        <authorList>
            <person name="Whitman W."/>
        </authorList>
    </citation>
    <scope>NUCLEOTIDE SEQUENCE [LARGE SCALE GENOMIC DNA]</scope>
    <source>
        <strain evidence="2 3">CECT 7946</strain>
    </source>
</reference>
<comment type="caution">
    <text evidence="2">The sequence shown here is derived from an EMBL/GenBank/DDBJ whole genome shotgun (WGS) entry which is preliminary data.</text>
</comment>
<proteinExistence type="predicted"/>
<keyword evidence="1" id="KW-1133">Transmembrane helix</keyword>
<organism evidence="2 3">
    <name type="scientific">Winogradskyella eximia</name>
    <dbReference type="NCBI Taxonomy" id="262006"/>
    <lineage>
        <taxon>Bacteria</taxon>
        <taxon>Pseudomonadati</taxon>
        <taxon>Bacteroidota</taxon>
        <taxon>Flavobacteriia</taxon>
        <taxon>Flavobacteriales</taxon>
        <taxon>Flavobacteriaceae</taxon>
        <taxon>Winogradskyella</taxon>
    </lineage>
</organism>
<evidence type="ECO:0000313" key="2">
    <source>
        <dbReference type="EMBL" id="RED45269.1"/>
    </source>
</evidence>
<sequence>MTLQEAYNYFKSLKTKTTKKSEIKVYNQFIDILKKLENREFTTDEFQSIEVELGNLNLKSNPDNRKKFFKKALTQFKNYLKDTFSLTTEGYYTKLSVSLGMLFGVAFGVIMGERFEKSLGISFGICIGMFIGAYIGRRKDAQAKAAGNIL</sequence>
<evidence type="ECO:0008006" key="4">
    <source>
        <dbReference type="Google" id="ProtNLM"/>
    </source>
</evidence>
<gene>
    <name evidence="2" type="ORF">DFQ10_102137</name>
</gene>
<name>A0A3D9H730_9FLAO</name>
<feature type="transmembrane region" description="Helical" evidence="1">
    <location>
        <begin position="118"/>
        <end position="136"/>
    </location>
</feature>
<protein>
    <recommendedName>
        <fullName evidence="4">Glycine zipper family protein</fullName>
    </recommendedName>
</protein>
<dbReference type="EMBL" id="QRDV01000002">
    <property type="protein sequence ID" value="RED45269.1"/>
    <property type="molecule type" value="Genomic_DNA"/>
</dbReference>
<keyword evidence="1" id="KW-0812">Transmembrane</keyword>
<evidence type="ECO:0000313" key="3">
    <source>
        <dbReference type="Proteomes" id="UP000256980"/>
    </source>
</evidence>
<dbReference type="AlphaFoldDB" id="A0A3D9H730"/>
<keyword evidence="3" id="KW-1185">Reference proteome</keyword>
<evidence type="ECO:0000256" key="1">
    <source>
        <dbReference type="SAM" id="Phobius"/>
    </source>
</evidence>